<dbReference type="RefSeq" id="WP_211851068.1">
    <property type="nucleotide sequence ID" value="NZ_JAAGBB010000003.1"/>
</dbReference>
<evidence type="ECO:0000259" key="8">
    <source>
        <dbReference type="PROSITE" id="PS50893"/>
    </source>
</evidence>
<evidence type="ECO:0000313" key="9">
    <source>
        <dbReference type="EMBL" id="MBR0663483.1"/>
    </source>
</evidence>
<keyword evidence="5" id="KW-0547">Nucleotide-binding</keyword>
<keyword evidence="7" id="KW-0472">Membrane</keyword>
<accession>A0ABS5ET65</accession>
<evidence type="ECO:0000256" key="1">
    <source>
        <dbReference type="ARBA" id="ARBA00004417"/>
    </source>
</evidence>
<evidence type="ECO:0000256" key="6">
    <source>
        <dbReference type="ARBA" id="ARBA00022840"/>
    </source>
</evidence>
<dbReference type="SUPFAM" id="SSF52540">
    <property type="entry name" value="P-loop containing nucleoside triphosphate hydrolases"/>
    <property type="match status" value="1"/>
</dbReference>
<dbReference type="InterPro" id="IPR003593">
    <property type="entry name" value="AAA+_ATPase"/>
</dbReference>
<organism evidence="9 10">
    <name type="scientific">Plastoroseomonas hellenica</name>
    <dbReference type="NCBI Taxonomy" id="2687306"/>
    <lineage>
        <taxon>Bacteria</taxon>
        <taxon>Pseudomonadati</taxon>
        <taxon>Pseudomonadota</taxon>
        <taxon>Alphaproteobacteria</taxon>
        <taxon>Acetobacterales</taxon>
        <taxon>Acetobacteraceae</taxon>
        <taxon>Plastoroseomonas</taxon>
    </lineage>
</organism>
<evidence type="ECO:0000256" key="4">
    <source>
        <dbReference type="ARBA" id="ARBA00022475"/>
    </source>
</evidence>
<dbReference type="Gene3D" id="3.40.50.300">
    <property type="entry name" value="P-loop containing nucleotide triphosphate hydrolases"/>
    <property type="match status" value="1"/>
</dbReference>
<dbReference type="Pfam" id="PF00005">
    <property type="entry name" value="ABC_tran"/>
    <property type="match status" value="1"/>
</dbReference>
<evidence type="ECO:0000313" key="10">
    <source>
        <dbReference type="Proteomes" id="UP001196870"/>
    </source>
</evidence>
<evidence type="ECO:0000256" key="7">
    <source>
        <dbReference type="ARBA" id="ARBA00023136"/>
    </source>
</evidence>
<evidence type="ECO:0000256" key="3">
    <source>
        <dbReference type="ARBA" id="ARBA00022448"/>
    </source>
</evidence>
<dbReference type="PANTHER" id="PTHR43297">
    <property type="entry name" value="OLIGOPEPTIDE TRANSPORT ATP-BINDING PROTEIN APPD"/>
    <property type="match status" value="1"/>
</dbReference>
<dbReference type="PROSITE" id="PS50893">
    <property type="entry name" value="ABC_TRANSPORTER_2"/>
    <property type="match status" value="1"/>
</dbReference>
<dbReference type="SMART" id="SM00382">
    <property type="entry name" value="AAA"/>
    <property type="match status" value="1"/>
</dbReference>
<dbReference type="InterPro" id="IPR027417">
    <property type="entry name" value="P-loop_NTPase"/>
</dbReference>
<dbReference type="Pfam" id="PF08352">
    <property type="entry name" value="oligo_HPY"/>
    <property type="match status" value="1"/>
</dbReference>
<dbReference type="CDD" id="cd03257">
    <property type="entry name" value="ABC_NikE_OppD_transporters"/>
    <property type="match status" value="1"/>
</dbReference>
<protein>
    <submittedName>
        <fullName evidence="9">ABC transporter ATP-binding protein</fullName>
    </submittedName>
</protein>
<name>A0ABS5ET65_9PROT</name>
<evidence type="ECO:0000256" key="5">
    <source>
        <dbReference type="ARBA" id="ARBA00022741"/>
    </source>
</evidence>
<keyword evidence="4" id="KW-1003">Cell membrane</keyword>
<comment type="caution">
    <text evidence="9">The sequence shown here is derived from an EMBL/GenBank/DDBJ whole genome shotgun (WGS) entry which is preliminary data.</text>
</comment>
<dbReference type="NCBIfam" id="TIGR01727">
    <property type="entry name" value="oligo_HPY"/>
    <property type="match status" value="1"/>
</dbReference>
<comment type="subcellular location">
    <subcellularLocation>
        <location evidence="1">Cell inner membrane</location>
        <topology evidence="1">Peripheral membrane protein</topology>
    </subcellularLocation>
</comment>
<dbReference type="Proteomes" id="UP001196870">
    <property type="component" value="Unassembled WGS sequence"/>
</dbReference>
<reference evidence="10" key="1">
    <citation type="journal article" date="2021" name="Syst. Appl. Microbiol.">
        <title>Roseomonas hellenica sp. nov., isolated from roots of wild-growing Alkanna tinctoria.</title>
        <authorList>
            <person name="Rat A."/>
            <person name="Naranjo H.D."/>
            <person name="Lebbe L."/>
            <person name="Cnockaert M."/>
            <person name="Krigas N."/>
            <person name="Grigoriadou K."/>
            <person name="Maloupa E."/>
            <person name="Willems A."/>
        </authorList>
    </citation>
    <scope>NUCLEOTIDE SEQUENCE [LARGE SCALE GENOMIC DNA]</scope>
    <source>
        <strain evidence="10">LMG 31523</strain>
    </source>
</reference>
<dbReference type="InterPro" id="IPR017871">
    <property type="entry name" value="ABC_transporter-like_CS"/>
</dbReference>
<keyword evidence="3" id="KW-0813">Transport</keyword>
<dbReference type="EMBL" id="JAAGBB010000003">
    <property type="protein sequence ID" value="MBR0663483.1"/>
    <property type="molecule type" value="Genomic_DNA"/>
</dbReference>
<feature type="domain" description="ABC transporter" evidence="8">
    <location>
        <begin position="9"/>
        <end position="257"/>
    </location>
</feature>
<keyword evidence="6 9" id="KW-0067">ATP-binding</keyword>
<evidence type="ECO:0000256" key="2">
    <source>
        <dbReference type="ARBA" id="ARBA00005417"/>
    </source>
</evidence>
<dbReference type="PROSITE" id="PS00211">
    <property type="entry name" value="ABC_TRANSPORTER_1"/>
    <property type="match status" value="1"/>
</dbReference>
<comment type="similarity">
    <text evidence="2">Belongs to the ABC transporter superfamily.</text>
</comment>
<keyword evidence="10" id="KW-1185">Reference proteome</keyword>
<dbReference type="GO" id="GO:0005524">
    <property type="term" value="F:ATP binding"/>
    <property type="evidence" value="ECO:0007669"/>
    <property type="project" value="UniProtKB-KW"/>
</dbReference>
<dbReference type="PANTHER" id="PTHR43297:SF2">
    <property type="entry name" value="DIPEPTIDE TRANSPORT ATP-BINDING PROTEIN DPPD"/>
    <property type="match status" value="1"/>
</dbReference>
<dbReference type="InterPro" id="IPR003439">
    <property type="entry name" value="ABC_transporter-like_ATP-bd"/>
</dbReference>
<dbReference type="InterPro" id="IPR013563">
    <property type="entry name" value="Oligopep_ABC_C"/>
</dbReference>
<sequence>MTEALLSIEGLRTVFRSGMGEIAAVDGVSLSVPRGRTLGIVGESGCGKSMLSLSVMRLVPPPGRVAAGRVLLEGRDLLTLPKAEMRDVRGREVAMIFQEPMTSLNPVHSIGDQIMEAMRAHEPRAGAAELRDRAIAALARVRIPAPERRFTEYPHQLSGGMRQRVMIAMALACSPKLLIADEPTTALDVTVQAQILDLLRELQSETGMSIILITHDLGVVAEMADEVAVMYAGRVAERGPARAIFEDPQHPYTLGLLGSIPRLDEERETLLAIEGSVPPPFALPPGCRFAPRCPFAISPCNAAPPPLRDIADAHEAACIRAPIEASLALGNAA</sequence>
<proteinExistence type="inferred from homology"/>
<gene>
    <name evidence="9" type="ORF">GXW71_03845</name>
</gene>
<dbReference type="InterPro" id="IPR050388">
    <property type="entry name" value="ABC_Ni/Peptide_Import"/>
</dbReference>